<organism evidence="9 10">
    <name type="scientific">Candidatus Nomurabacteria bacterium GW2011_GWB1_35_20</name>
    <dbReference type="NCBI Taxonomy" id="1618740"/>
    <lineage>
        <taxon>Bacteria</taxon>
        <taxon>Candidatus Nomuraibacteriota</taxon>
    </lineage>
</organism>
<dbReference type="InterPro" id="IPR010574">
    <property type="entry name" value="Ala_export_AlaE"/>
</dbReference>
<comment type="caution">
    <text evidence="9">The sequence shown here is derived from an EMBL/GenBank/DDBJ whole genome shotgun (WGS) entry which is preliminary data.</text>
</comment>
<dbReference type="Proteomes" id="UP000034923">
    <property type="component" value="Unassembled WGS sequence"/>
</dbReference>
<dbReference type="GO" id="GO:0016020">
    <property type="term" value="C:membrane"/>
    <property type="evidence" value="ECO:0007669"/>
    <property type="project" value="InterPro"/>
</dbReference>
<reference evidence="9 10" key="1">
    <citation type="journal article" date="2015" name="Nature">
        <title>rRNA introns, odd ribosomes, and small enigmatic genomes across a large radiation of phyla.</title>
        <authorList>
            <person name="Brown C.T."/>
            <person name="Hug L.A."/>
            <person name="Thomas B.C."/>
            <person name="Sharon I."/>
            <person name="Castelle C.J."/>
            <person name="Singh A."/>
            <person name="Wilkins M.J."/>
            <person name="Williams K.H."/>
            <person name="Banfield J.F."/>
        </authorList>
    </citation>
    <scope>NUCLEOTIDE SEQUENCE [LARGE SCALE GENOMIC DNA]</scope>
</reference>
<name>A0A0G0CA53_9BACT</name>
<proteinExistence type="predicted"/>
<sequence length="150" mass="17308">MKKLKLFLKSKITTDTIALVIFSICASGGLTILYELLIIDMTKGQWLVFRVLYNILKFSGAYFCVKITDWMRLRILKTSQNRFHKAIADTISISIYQIPLYIMSGLIMGINIIQLLIVSSIYLVDNMILGWLYGVILDWTRKKLQNSTVY</sequence>
<keyword evidence="5" id="KW-0029">Amino-acid transport</keyword>
<dbReference type="EMBL" id="LBQE01000001">
    <property type="protein sequence ID" value="KKP73016.1"/>
    <property type="molecule type" value="Genomic_DNA"/>
</dbReference>
<evidence type="ECO:0000256" key="6">
    <source>
        <dbReference type="ARBA" id="ARBA00022989"/>
    </source>
</evidence>
<evidence type="ECO:0000313" key="9">
    <source>
        <dbReference type="EMBL" id="KKP73016.1"/>
    </source>
</evidence>
<evidence type="ECO:0000256" key="3">
    <source>
        <dbReference type="ARBA" id="ARBA00022519"/>
    </source>
</evidence>
<protein>
    <submittedName>
        <fullName evidence="9">Uncharacterized protein</fullName>
    </submittedName>
</protein>
<evidence type="ECO:0000313" key="10">
    <source>
        <dbReference type="Proteomes" id="UP000034923"/>
    </source>
</evidence>
<keyword evidence="1" id="KW-0813">Transport</keyword>
<keyword evidence="4 8" id="KW-0812">Transmembrane</keyword>
<feature type="transmembrane region" description="Helical" evidence="8">
    <location>
        <begin position="12"/>
        <end position="34"/>
    </location>
</feature>
<feature type="transmembrane region" description="Helical" evidence="8">
    <location>
        <begin position="113"/>
        <end position="136"/>
    </location>
</feature>
<evidence type="ECO:0000256" key="8">
    <source>
        <dbReference type="SAM" id="Phobius"/>
    </source>
</evidence>
<keyword evidence="7 8" id="KW-0472">Membrane</keyword>
<evidence type="ECO:0000256" key="5">
    <source>
        <dbReference type="ARBA" id="ARBA00022970"/>
    </source>
</evidence>
<dbReference type="Pfam" id="PF06610">
    <property type="entry name" value="AlaE"/>
    <property type="match status" value="1"/>
</dbReference>
<evidence type="ECO:0000256" key="1">
    <source>
        <dbReference type="ARBA" id="ARBA00022448"/>
    </source>
</evidence>
<feature type="transmembrane region" description="Helical" evidence="8">
    <location>
        <begin position="86"/>
        <end position="107"/>
    </location>
</feature>
<accession>A0A0G0CA53</accession>
<keyword evidence="6 8" id="KW-1133">Transmembrane helix</keyword>
<feature type="transmembrane region" description="Helical" evidence="8">
    <location>
        <begin position="46"/>
        <end position="65"/>
    </location>
</feature>
<dbReference type="GO" id="GO:0034639">
    <property type="term" value="F:L-amino acid efflux transmembrane transporter activity"/>
    <property type="evidence" value="ECO:0007669"/>
    <property type="project" value="InterPro"/>
</dbReference>
<keyword evidence="3" id="KW-0997">Cell inner membrane</keyword>
<dbReference type="AlphaFoldDB" id="A0A0G0CA53"/>
<evidence type="ECO:0000256" key="4">
    <source>
        <dbReference type="ARBA" id="ARBA00022692"/>
    </source>
</evidence>
<keyword evidence="2" id="KW-1003">Cell membrane</keyword>
<evidence type="ECO:0000256" key="2">
    <source>
        <dbReference type="ARBA" id="ARBA00022475"/>
    </source>
</evidence>
<evidence type="ECO:0000256" key="7">
    <source>
        <dbReference type="ARBA" id="ARBA00023136"/>
    </source>
</evidence>
<gene>
    <name evidence="9" type="ORF">UR70_C0001G0004</name>
</gene>